<dbReference type="EMBL" id="SRLC01000002">
    <property type="protein sequence ID" value="TGE21457.1"/>
    <property type="molecule type" value="Genomic_DNA"/>
</dbReference>
<evidence type="ECO:0008006" key="5">
    <source>
        <dbReference type="Google" id="ProtNLM"/>
    </source>
</evidence>
<gene>
    <name evidence="3" type="ORF">E5K00_14315</name>
</gene>
<dbReference type="RefSeq" id="WP_135464004.1">
    <property type="nucleotide sequence ID" value="NZ_SRLC01000002.1"/>
</dbReference>
<evidence type="ECO:0000259" key="1">
    <source>
        <dbReference type="Pfam" id="PF04738"/>
    </source>
</evidence>
<accession>A0A4Z0PUQ3</accession>
<protein>
    <recommendedName>
        <fullName evidence="5">Lantibiotic dehydratase</fullName>
    </recommendedName>
</protein>
<sequence length="1054" mass="118739">MNSSLKKPAVYEFFDELVVRMPALPLHYLEQLNEQAITARLTDVATPLYIASNQLFAEVEKLAAGELPAERTERLFHTLYKYLSRMTTRSTPFGAFSGMMLLTWGEHSKLVRKPALWLNTQPDGTYVSALAQHLEQLPWIQPYLLYFTNPTCSVAGGQVRYFEYHVARGNRRYEATAVEATPLLLTLLEAARNGQSFQDIVLTITSAGFEQEEAADFVQELIASRLLLSELENPVVGLPHLTEITARITRIAGSAASRDPAVAPLLAALLALQQRLPQVATHSEYQALQQQMQHLLPGYTNDSYFLVNAAISPASADSKVLSKQWQTPLLEALKIFNYFQQPSESPIPSFTQQFVKRYGHASVPLLQALDMESGIAYGELMRSSNTPLIDDLPFFTAPPTRPRRSLPPEAATLQQLWKQAQLAGQQSLELPASMVAGMAPVWSDLPPTLYSVFRIVHCETRQKILIERFNGPTAANFITRFGHSFPDVAALASTIHTYDQALHPEALVAEVAHLPFERASNVISGPASGDYTIRVISNVLSEESKNIALSDLYLTVRDGQVVLFSRKLEREIIPRLNNAFLYSRSTLPIFQFLCDLQNQGKRNHLLFSPSSLGIAENEDFIPRITYKDVILSPAIWSLASTEFQGWATAPTSELLAMAQTLRQTHGLPRRVLLLEGDNELFIDWENELSLLTLARETKKHLRLRLMESFLEHTPYQSVAMDSAGGEYNAQFVALLRQPQPVRRRAANIAALVGGLSDSTAAVFPPFAEWQYYKFYCGEVTAERLLRECISPLVKELQASGLIDQWFFLRYEDPDFHLRIRFHLVSSVAQAAFQQLLTAHLTRWEGLDLVWNIQSDTYKRELSRYSFRYIDSSECIFFRDSEATLAFLAILSENALPESTRWLYAACSVDALLRDFGMSTTQRFELIEQVRASFNEEFAAGSAMLSGITNKFRSIRQEFAQVLDLEKSLPEYLQPVDALLTARSHTTKAAVATLCEAATADLLYPQLSGILSSHIHMLLNRIFQAQPRQHEMVFYNFMYNSYKTALILSNKMSKI</sequence>
<organism evidence="3 4">
    <name type="scientific">Hymenobacter aquaticus</name>
    <dbReference type="NCBI Taxonomy" id="1867101"/>
    <lineage>
        <taxon>Bacteria</taxon>
        <taxon>Pseudomonadati</taxon>
        <taxon>Bacteroidota</taxon>
        <taxon>Cytophagia</taxon>
        <taxon>Cytophagales</taxon>
        <taxon>Hymenobacteraceae</taxon>
        <taxon>Hymenobacter</taxon>
    </lineage>
</organism>
<dbReference type="OrthoDB" id="1273722at2"/>
<evidence type="ECO:0000313" key="4">
    <source>
        <dbReference type="Proteomes" id="UP000297549"/>
    </source>
</evidence>
<name>A0A4Z0PUQ3_9BACT</name>
<keyword evidence="4" id="KW-1185">Reference proteome</keyword>
<evidence type="ECO:0000313" key="3">
    <source>
        <dbReference type="EMBL" id="TGE21457.1"/>
    </source>
</evidence>
<dbReference type="Pfam" id="PF14028">
    <property type="entry name" value="Lant_dehydr_C"/>
    <property type="match status" value="1"/>
</dbReference>
<dbReference type="AlphaFoldDB" id="A0A4Z0PUQ3"/>
<proteinExistence type="predicted"/>
<feature type="domain" description="Thiopeptide-type bacteriocin biosynthesis" evidence="2">
    <location>
        <begin position="769"/>
        <end position="1041"/>
    </location>
</feature>
<feature type="domain" description="Lantibiotic dehydratase N-terminal" evidence="1">
    <location>
        <begin position="44"/>
        <end position="692"/>
    </location>
</feature>
<dbReference type="InterPro" id="IPR023809">
    <property type="entry name" value="Thiopep_bacteriocin_synth_dom"/>
</dbReference>
<dbReference type="NCBIfam" id="TIGR03891">
    <property type="entry name" value="thiopep_ocin"/>
    <property type="match status" value="1"/>
</dbReference>
<reference evidence="3 4" key="1">
    <citation type="submission" date="2019-04" db="EMBL/GenBank/DDBJ databases">
        <authorList>
            <person name="Feng G."/>
            <person name="Zhang J."/>
            <person name="Zhu H."/>
        </authorList>
    </citation>
    <scope>NUCLEOTIDE SEQUENCE [LARGE SCALE GENOMIC DNA]</scope>
    <source>
        <strain evidence="3 4">JCM 31653</strain>
    </source>
</reference>
<comment type="caution">
    <text evidence="3">The sequence shown here is derived from an EMBL/GenBank/DDBJ whole genome shotgun (WGS) entry which is preliminary data.</text>
</comment>
<dbReference type="Pfam" id="PF04738">
    <property type="entry name" value="Lant_dehydr_N"/>
    <property type="match status" value="1"/>
</dbReference>
<dbReference type="InterPro" id="IPR006827">
    <property type="entry name" value="Lant_deHydtase_N"/>
</dbReference>
<evidence type="ECO:0000259" key="2">
    <source>
        <dbReference type="Pfam" id="PF14028"/>
    </source>
</evidence>
<dbReference type="Proteomes" id="UP000297549">
    <property type="component" value="Unassembled WGS sequence"/>
</dbReference>